<name>A0A842JCP6_9ACTN</name>
<dbReference type="PANTHER" id="PTHR40072">
    <property type="entry name" value="MOLYBDOPTERIN-GUANINE DINUCLEOTIDE BIOSYNTHESIS ADAPTER PROTEIN-RELATED"/>
    <property type="match status" value="1"/>
</dbReference>
<dbReference type="GO" id="GO:0005525">
    <property type="term" value="F:GTP binding"/>
    <property type="evidence" value="ECO:0007669"/>
    <property type="project" value="UniProtKB-UniRule"/>
</dbReference>
<dbReference type="AlphaFoldDB" id="A0A842JCP6"/>
<keyword evidence="3" id="KW-0808">Transferase</keyword>
<comment type="caution">
    <text evidence="3">Lacks conserved residue(s) required for the propagation of feature annotation.</text>
</comment>
<keyword evidence="2 3" id="KW-0501">Molybdenum cofactor biosynthesis</keyword>
<dbReference type="GO" id="GO:0006777">
    <property type="term" value="P:Mo-molybdopterin cofactor biosynthetic process"/>
    <property type="evidence" value="ECO:0007669"/>
    <property type="project" value="UniProtKB-KW"/>
</dbReference>
<protein>
    <recommendedName>
        <fullName evidence="3">Probable molybdenum cofactor guanylyltransferase</fullName>
        <shortName evidence="3">MoCo guanylyltransferase</shortName>
        <ecNumber evidence="3">2.7.7.77</ecNumber>
    </recommendedName>
    <alternativeName>
        <fullName evidence="3">GTP:molybdopterin guanylyltransferase</fullName>
    </alternativeName>
    <alternativeName>
        <fullName evidence="3">Mo-MPT guanylyltransferase</fullName>
    </alternativeName>
    <alternativeName>
        <fullName evidence="3">Molybdopterin guanylyltransferase</fullName>
    </alternativeName>
    <alternativeName>
        <fullName evidence="3">Molybdopterin-guanine dinucleotide synthase</fullName>
        <shortName evidence="3">MGD synthase</shortName>
    </alternativeName>
</protein>
<dbReference type="SUPFAM" id="SSF53448">
    <property type="entry name" value="Nucleotide-diphospho-sugar transferases"/>
    <property type="match status" value="1"/>
</dbReference>
<dbReference type="InterPro" id="IPR013482">
    <property type="entry name" value="Molybde_CF_guanTrfase"/>
</dbReference>
<evidence type="ECO:0000256" key="3">
    <source>
        <dbReference type="HAMAP-Rule" id="MF_00316"/>
    </source>
</evidence>
<keyword evidence="1 3" id="KW-0342">GTP-binding</keyword>
<dbReference type="GO" id="GO:0061603">
    <property type="term" value="F:molybdenum cofactor guanylyltransferase activity"/>
    <property type="evidence" value="ECO:0007669"/>
    <property type="project" value="UniProtKB-EC"/>
</dbReference>
<comment type="subcellular location">
    <subcellularLocation>
        <location evidence="3">Cytoplasm</location>
    </subcellularLocation>
</comment>
<dbReference type="Gene3D" id="3.40.50.300">
    <property type="entry name" value="P-loop containing nucleotide triphosphate hydrolases"/>
    <property type="match status" value="1"/>
</dbReference>
<evidence type="ECO:0000259" key="5">
    <source>
        <dbReference type="Pfam" id="PF12804"/>
    </source>
</evidence>
<sequence length="446" mass="48521">MVNIPSPALAIVGRHNSGKTTLIEQLIAELVSRGHDVGSVKHHSHVGFDIDYPGKDSYRHRAAGASETVIAAPGQIARIKSIEGEVECADIVRSMYGHDIVIVEGYRKSGLPTIEIMRSGNEADSRVADVFAEGARRGWPLGTDFTQFTRGTVPPADDEEARAVLNQTEDGGEPTAEGAHFKVQHPDHVDISNKLPTSDTVAVATDIEEAIHAAELYNVPAFDLSDIAGLADFVEQYYVRPRVTVVIQAGGESRRMGRSKATVPFAGRPLISRLVERLAPVSDDLVITTNEPDNLTFLHAEFPQYRIQLVCDAFDYRGALPGLYTAMQAARNPYVAVVACDMVFASGSLVVAEALAMNESGADVVVPVNKHGFEPFHAMYRRMACLPAVRRALDRGEKRAQAFFDDVKVLEFPQSKVLEAEPMGGCFINANTPDELHALEESFLEG</sequence>
<dbReference type="Pfam" id="PF12804">
    <property type="entry name" value="NTP_transf_3"/>
    <property type="match status" value="1"/>
</dbReference>
<dbReference type="NCBIfam" id="TIGR00176">
    <property type="entry name" value="mobB"/>
    <property type="match status" value="1"/>
</dbReference>
<evidence type="ECO:0000313" key="6">
    <source>
        <dbReference type="EMBL" id="MBC2888656.1"/>
    </source>
</evidence>
<keyword evidence="3" id="KW-0963">Cytoplasm</keyword>
<comment type="function">
    <text evidence="3">Transfers a GMP moiety from GTP to Mo-molybdopterin (Mo-MPT) cofactor (Moco or molybdenum cofactor) to form Mo-molybdopterin guanine dinucleotide (Mo-MGD) cofactor.</text>
</comment>
<dbReference type="InterPro" id="IPR025877">
    <property type="entry name" value="MobA-like_NTP_Trfase"/>
</dbReference>
<dbReference type="Pfam" id="PF03205">
    <property type="entry name" value="MobB"/>
    <property type="match status" value="1"/>
</dbReference>
<dbReference type="GO" id="GO:0046872">
    <property type="term" value="F:metal ion binding"/>
    <property type="evidence" value="ECO:0007669"/>
    <property type="project" value="UniProtKB-KW"/>
</dbReference>
<proteinExistence type="inferred from homology"/>
<dbReference type="PANTHER" id="PTHR40072:SF1">
    <property type="entry name" value="MOLYBDOPTERIN-GUANINE DINUCLEOTIDE BIOSYNTHESIS ADAPTER PROTEIN"/>
    <property type="match status" value="1"/>
</dbReference>
<gene>
    <name evidence="6" type="primary">mobB</name>
    <name evidence="3" type="synonym">mobA</name>
    <name evidence="6" type="ORF">H7313_04745</name>
</gene>
<dbReference type="InterPro" id="IPR029044">
    <property type="entry name" value="Nucleotide-diphossugar_trans"/>
</dbReference>
<dbReference type="InterPro" id="IPR004435">
    <property type="entry name" value="MobB_dom"/>
</dbReference>
<evidence type="ECO:0000256" key="1">
    <source>
        <dbReference type="ARBA" id="ARBA00023134"/>
    </source>
</evidence>
<dbReference type="GO" id="GO:0005737">
    <property type="term" value="C:cytoplasm"/>
    <property type="evidence" value="ECO:0007669"/>
    <property type="project" value="UniProtKB-SubCell"/>
</dbReference>
<keyword evidence="3" id="KW-0479">Metal-binding</keyword>
<feature type="binding site" evidence="3">
    <location>
        <position position="341"/>
    </location>
    <ligand>
        <name>Mg(2+)</name>
        <dbReference type="ChEBI" id="CHEBI:18420"/>
    </ligand>
</feature>
<feature type="domain" description="MobA-like NTP transferase" evidence="5">
    <location>
        <begin position="245"/>
        <end position="403"/>
    </location>
</feature>
<dbReference type="HAMAP" id="MF_00316">
    <property type="entry name" value="MobA"/>
    <property type="match status" value="1"/>
</dbReference>
<dbReference type="InterPro" id="IPR027417">
    <property type="entry name" value="P-loop_NTPase"/>
</dbReference>
<dbReference type="SUPFAM" id="SSF52540">
    <property type="entry name" value="P-loop containing nucleoside triphosphate hydrolases"/>
    <property type="match status" value="1"/>
</dbReference>
<keyword evidence="3" id="KW-0460">Magnesium</keyword>
<dbReference type="CDD" id="cd03116">
    <property type="entry name" value="MobB"/>
    <property type="match status" value="1"/>
</dbReference>
<reference evidence="6 7" key="1">
    <citation type="submission" date="2020-08" db="EMBL/GenBank/DDBJ databases">
        <authorList>
            <person name="Liu C."/>
            <person name="Sun Q."/>
        </authorList>
    </citation>
    <scope>NUCLEOTIDE SEQUENCE [LARGE SCALE GENOMIC DNA]</scope>
    <source>
        <strain evidence="6 7">N22</strain>
    </source>
</reference>
<comment type="domain">
    <text evidence="3">The N-terminal domain determines nucleotide recognition and specific binding, while the C-terminal domain determines the specific binding to the target protein.</text>
</comment>
<dbReference type="Gene3D" id="3.90.550.10">
    <property type="entry name" value="Spore Coat Polysaccharide Biosynthesis Protein SpsA, Chain A"/>
    <property type="match status" value="1"/>
</dbReference>
<keyword evidence="3" id="KW-0547">Nucleotide-binding</keyword>
<feature type="binding site" evidence="3">
    <location>
        <position position="260"/>
    </location>
    <ligand>
        <name>GTP</name>
        <dbReference type="ChEBI" id="CHEBI:37565"/>
    </ligand>
</feature>
<dbReference type="EC" id="2.7.7.77" evidence="3"/>
<comment type="caution">
    <text evidence="6">The sequence shown here is derived from an EMBL/GenBank/DDBJ whole genome shotgun (WGS) entry which is preliminary data.</text>
</comment>
<dbReference type="EMBL" id="JACMSE010000002">
    <property type="protein sequence ID" value="MBC2888656.1"/>
    <property type="molecule type" value="Genomic_DNA"/>
</dbReference>
<comment type="catalytic activity">
    <reaction evidence="3">
        <text>Mo-molybdopterin + GTP + H(+) = Mo-molybdopterin guanine dinucleotide + diphosphate</text>
        <dbReference type="Rhea" id="RHEA:34243"/>
        <dbReference type="ChEBI" id="CHEBI:15378"/>
        <dbReference type="ChEBI" id="CHEBI:33019"/>
        <dbReference type="ChEBI" id="CHEBI:37565"/>
        <dbReference type="ChEBI" id="CHEBI:71302"/>
        <dbReference type="ChEBI" id="CHEBI:71310"/>
        <dbReference type="EC" id="2.7.7.77"/>
    </reaction>
</comment>
<feature type="domain" description="Molybdopterin-guanine dinucleotide biosynthesis protein B (MobB)" evidence="4">
    <location>
        <begin position="9"/>
        <end position="124"/>
    </location>
</feature>
<evidence type="ECO:0000259" key="4">
    <source>
        <dbReference type="Pfam" id="PF03205"/>
    </source>
</evidence>
<dbReference type="CDD" id="cd02503">
    <property type="entry name" value="MobA"/>
    <property type="match status" value="1"/>
</dbReference>
<keyword evidence="7" id="KW-1185">Reference proteome</keyword>
<evidence type="ECO:0000256" key="2">
    <source>
        <dbReference type="ARBA" id="ARBA00023150"/>
    </source>
</evidence>
<comment type="cofactor">
    <cofactor evidence="3">
        <name>Mg(2+)</name>
        <dbReference type="ChEBI" id="CHEBI:18420"/>
    </cofactor>
</comment>
<dbReference type="Proteomes" id="UP000587396">
    <property type="component" value="Unassembled WGS sequence"/>
</dbReference>
<feature type="binding site" evidence="3">
    <location>
        <position position="341"/>
    </location>
    <ligand>
        <name>GTP</name>
        <dbReference type="ChEBI" id="CHEBI:37565"/>
    </ligand>
</feature>
<comment type="similarity">
    <text evidence="3">Belongs to the MobA family.</text>
</comment>
<dbReference type="InterPro" id="IPR052539">
    <property type="entry name" value="MGD_biosynthesis_adapter"/>
</dbReference>
<feature type="binding site" evidence="3">
    <location>
        <position position="312"/>
    </location>
    <ligand>
        <name>GTP</name>
        <dbReference type="ChEBI" id="CHEBI:37565"/>
    </ligand>
</feature>
<accession>A0A842JCP6</accession>
<organism evidence="6 7">
    <name type="scientific">Gordonibacter massiliensis</name>
    <name type="common">ex Traore et al. 2017</name>
    <dbReference type="NCBI Taxonomy" id="1841863"/>
    <lineage>
        <taxon>Bacteria</taxon>
        <taxon>Bacillati</taxon>
        <taxon>Actinomycetota</taxon>
        <taxon>Coriobacteriia</taxon>
        <taxon>Eggerthellales</taxon>
        <taxon>Eggerthellaceae</taxon>
        <taxon>Gordonibacter</taxon>
    </lineage>
</organism>
<evidence type="ECO:0000313" key="7">
    <source>
        <dbReference type="Proteomes" id="UP000587396"/>
    </source>
</evidence>